<reference evidence="5 6" key="1">
    <citation type="journal article" date="2018" name="Arch. Microbiol.">
        <title>New insights into the metabolic potential of the phototrophic purple bacterium Rhodopila globiformis DSM 161(T) from its draft genome sequence and evidence for a vanadium-dependent nitrogenase.</title>
        <authorList>
            <person name="Imhoff J.F."/>
            <person name="Rahn T."/>
            <person name="Kunzel S."/>
            <person name="Neulinger S.C."/>
        </authorList>
    </citation>
    <scope>NUCLEOTIDE SEQUENCE [LARGE SCALE GENOMIC DNA]</scope>
    <source>
        <strain evidence="5 6">DSM 161</strain>
    </source>
</reference>
<keyword evidence="2" id="KW-1005">Bacterial flagellum biogenesis</keyword>
<dbReference type="Proteomes" id="UP000239724">
    <property type="component" value="Unassembled WGS sequence"/>
</dbReference>
<evidence type="ECO:0000313" key="6">
    <source>
        <dbReference type="Proteomes" id="UP000239724"/>
    </source>
</evidence>
<dbReference type="EMBL" id="NHRY01000254">
    <property type="protein sequence ID" value="PPQ27766.1"/>
    <property type="molecule type" value="Genomic_DNA"/>
</dbReference>
<comment type="caution">
    <text evidence="5">The sequence shown here is derived from an EMBL/GenBank/DDBJ whole genome shotgun (WGS) entry which is preliminary data.</text>
</comment>
<protein>
    <recommendedName>
        <fullName evidence="7">Flagellar biosynthesis repressor FlbT</fullName>
    </recommendedName>
</protein>
<accession>A0A2S6MZJ3</accession>
<keyword evidence="3" id="KW-0694">RNA-binding</keyword>
<dbReference type="GO" id="GO:0006402">
    <property type="term" value="P:mRNA catabolic process"/>
    <property type="evidence" value="ECO:0007669"/>
    <property type="project" value="InterPro"/>
</dbReference>
<sequence length="156" mass="17183">MPLKLKLGAHERLVVNGAVLVNGAYRTTILVQNFSHIMREKDVLQEADADTPTKRLYFVIQAMLMQAPPTAALGETYRALHDQLADAFVKPENLATLRAVDAMVEAGDYYKALARLHPLIAYEAGLLNVEPHEWRRKPPVPGGKTEGGAMREVAPA</sequence>
<evidence type="ECO:0000256" key="3">
    <source>
        <dbReference type="ARBA" id="ARBA00022884"/>
    </source>
</evidence>
<keyword evidence="1" id="KW-0678">Repressor</keyword>
<organism evidence="5 6">
    <name type="scientific">Rhodopila globiformis</name>
    <name type="common">Rhodopseudomonas globiformis</name>
    <dbReference type="NCBI Taxonomy" id="1071"/>
    <lineage>
        <taxon>Bacteria</taxon>
        <taxon>Pseudomonadati</taxon>
        <taxon>Pseudomonadota</taxon>
        <taxon>Alphaproteobacteria</taxon>
        <taxon>Acetobacterales</taxon>
        <taxon>Acetobacteraceae</taxon>
        <taxon>Rhodopila</taxon>
    </lineage>
</organism>
<evidence type="ECO:0000256" key="1">
    <source>
        <dbReference type="ARBA" id="ARBA00022491"/>
    </source>
</evidence>
<proteinExistence type="predicted"/>
<evidence type="ECO:0000256" key="2">
    <source>
        <dbReference type="ARBA" id="ARBA00022795"/>
    </source>
</evidence>
<keyword evidence="6" id="KW-1185">Reference proteome</keyword>
<gene>
    <name evidence="5" type="ORF">CCS01_26625</name>
</gene>
<dbReference type="OrthoDB" id="8561314at2"/>
<dbReference type="RefSeq" id="WP_104521856.1">
    <property type="nucleotide sequence ID" value="NZ_NHRY01000254.1"/>
</dbReference>
<dbReference type="GO" id="GO:0048027">
    <property type="term" value="F:mRNA 5'-UTR binding"/>
    <property type="evidence" value="ECO:0007669"/>
    <property type="project" value="InterPro"/>
</dbReference>
<dbReference type="InterPro" id="IPR009967">
    <property type="entry name" value="Flagellum_FlbT"/>
</dbReference>
<dbReference type="AlphaFoldDB" id="A0A2S6MZJ3"/>
<dbReference type="GO" id="GO:0044781">
    <property type="term" value="P:bacterial-type flagellum organization"/>
    <property type="evidence" value="ECO:0007669"/>
    <property type="project" value="UniProtKB-KW"/>
</dbReference>
<name>A0A2S6MZJ3_RHOGL</name>
<evidence type="ECO:0000313" key="5">
    <source>
        <dbReference type="EMBL" id="PPQ27766.1"/>
    </source>
</evidence>
<dbReference type="GO" id="GO:1902209">
    <property type="term" value="P:negative regulation of bacterial-type flagellum assembly"/>
    <property type="evidence" value="ECO:0007669"/>
    <property type="project" value="InterPro"/>
</dbReference>
<dbReference type="Pfam" id="PF07378">
    <property type="entry name" value="FlbT"/>
    <property type="match status" value="1"/>
</dbReference>
<evidence type="ECO:0008006" key="7">
    <source>
        <dbReference type="Google" id="ProtNLM"/>
    </source>
</evidence>
<feature type="region of interest" description="Disordered" evidence="4">
    <location>
        <begin position="137"/>
        <end position="156"/>
    </location>
</feature>
<evidence type="ECO:0000256" key="4">
    <source>
        <dbReference type="SAM" id="MobiDB-lite"/>
    </source>
</evidence>